<feature type="non-terminal residue" evidence="2">
    <location>
        <position position="75"/>
    </location>
</feature>
<sequence length="75" mass="9088">MPIYSDSRLSMYEECPFKYKLRYRDNIKRDIEGVEGFLGSRVHETLKKCYDDLRLTRVNSLSDLLAYYNKIWQEN</sequence>
<feature type="domain" description="PD-(D/E)XK endonuclease-like" evidence="1">
    <location>
        <begin position="5"/>
        <end position="74"/>
    </location>
</feature>
<dbReference type="Pfam" id="PF12705">
    <property type="entry name" value="PDDEXK_1"/>
    <property type="match status" value="1"/>
</dbReference>
<evidence type="ECO:0000259" key="1">
    <source>
        <dbReference type="Pfam" id="PF12705"/>
    </source>
</evidence>
<dbReference type="AlphaFoldDB" id="X1LP41"/>
<protein>
    <recommendedName>
        <fullName evidence="1">PD-(D/E)XK endonuclease-like domain-containing protein</fullName>
    </recommendedName>
</protein>
<organism evidence="2">
    <name type="scientific">marine sediment metagenome</name>
    <dbReference type="NCBI Taxonomy" id="412755"/>
    <lineage>
        <taxon>unclassified sequences</taxon>
        <taxon>metagenomes</taxon>
        <taxon>ecological metagenomes</taxon>
    </lineage>
</organism>
<gene>
    <name evidence="2" type="ORF">S06H3_29436</name>
</gene>
<comment type="caution">
    <text evidence="2">The sequence shown here is derived from an EMBL/GenBank/DDBJ whole genome shotgun (WGS) entry which is preliminary data.</text>
</comment>
<accession>X1LP41</accession>
<reference evidence="2" key="1">
    <citation type="journal article" date="2014" name="Front. Microbiol.">
        <title>High frequency of phylogenetically diverse reductive dehalogenase-homologous genes in deep subseafloor sedimentary metagenomes.</title>
        <authorList>
            <person name="Kawai M."/>
            <person name="Futagami T."/>
            <person name="Toyoda A."/>
            <person name="Takaki Y."/>
            <person name="Nishi S."/>
            <person name="Hori S."/>
            <person name="Arai W."/>
            <person name="Tsubouchi T."/>
            <person name="Morono Y."/>
            <person name="Uchiyama I."/>
            <person name="Ito T."/>
            <person name="Fujiyama A."/>
            <person name="Inagaki F."/>
            <person name="Takami H."/>
        </authorList>
    </citation>
    <scope>NUCLEOTIDE SEQUENCE</scope>
    <source>
        <strain evidence="2">Expedition CK06-06</strain>
    </source>
</reference>
<proteinExistence type="predicted"/>
<dbReference type="EMBL" id="BARV01017246">
    <property type="protein sequence ID" value="GAI21117.1"/>
    <property type="molecule type" value="Genomic_DNA"/>
</dbReference>
<name>X1LP41_9ZZZZ</name>
<dbReference type="InterPro" id="IPR038726">
    <property type="entry name" value="PDDEXK_AddAB-type"/>
</dbReference>
<evidence type="ECO:0000313" key="2">
    <source>
        <dbReference type="EMBL" id="GAI21117.1"/>
    </source>
</evidence>